<keyword evidence="4" id="KW-1003">Cell membrane</keyword>
<evidence type="ECO:0000256" key="11">
    <source>
        <dbReference type="ARBA" id="ARBA00023136"/>
    </source>
</evidence>
<dbReference type="SUPFAM" id="SSF81342">
    <property type="entry name" value="Transmembrane di-heme cytochromes"/>
    <property type="match status" value="1"/>
</dbReference>
<dbReference type="PANTHER" id="PTHR30529">
    <property type="entry name" value="CYTOCHROME B561"/>
    <property type="match status" value="1"/>
</dbReference>
<dbReference type="OrthoDB" id="9793784at2"/>
<keyword evidence="16" id="KW-1185">Reference proteome</keyword>
<dbReference type="InterPro" id="IPR052168">
    <property type="entry name" value="Cytochrome_b561_oxidase"/>
</dbReference>
<dbReference type="GO" id="GO:0020037">
    <property type="term" value="F:heme binding"/>
    <property type="evidence" value="ECO:0007669"/>
    <property type="project" value="TreeGrafter"/>
</dbReference>
<dbReference type="GO" id="GO:0046872">
    <property type="term" value="F:metal ion binding"/>
    <property type="evidence" value="ECO:0007669"/>
    <property type="project" value="UniProtKB-KW"/>
</dbReference>
<dbReference type="EMBL" id="CP021358">
    <property type="protein sequence ID" value="ART64621.1"/>
    <property type="molecule type" value="Genomic_DNA"/>
</dbReference>
<evidence type="ECO:0000259" key="14">
    <source>
        <dbReference type="Pfam" id="PF01292"/>
    </source>
</evidence>
<protein>
    <submittedName>
        <fullName evidence="15">Cytochrome b</fullName>
    </submittedName>
</protein>
<comment type="subcellular location">
    <subcellularLocation>
        <location evidence="2">Cell membrane</location>
        <topology evidence="2">Multi-pass membrane protein</topology>
    </subcellularLocation>
</comment>
<comment type="similarity">
    <text evidence="12">Belongs to the cytochrome b561 family.</text>
</comment>
<evidence type="ECO:0000256" key="10">
    <source>
        <dbReference type="ARBA" id="ARBA00023004"/>
    </source>
</evidence>
<dbReference type="InterPro" id="IPR016174">
    <property type="entry name" value="Di-haem_cyt_TM"/>
</dbReference>
<name>A0A240USZ6_9GAMM</name>
<keyword evidence="7" id="KW-0479">Metal-binding</keyword>
<dbReference type="GO" id="GO:0005886">
    <property type="term" value="C:plasma membrane"/>
    <property type="evidence" value="ECO:0007669"/>
    <property type="project" value="UniProtKB-SubCell"/>
</dbReference>
<evidence type="ECO:0000256" key="4">
    <source>
        <dbReference type="ARBA" id="ARBA00022475"/>
    </source>
</evidence>
<evidence type="ECO:0000256" key="7">
    <source>
        <dbReference type="ARBA" id="ARBA00022723"/>
    </source>
</evidence>
<organism evidence="15 16">
    <name type="scientific">Kushneria marisflavi</name>
    <dbReference type="NCBI Taxonomy" id="157779"/>
    <lineage>
        <taxon>Bacteria</taxon>
        <taxon>Pseudomonadati</taxon>
        <taxon>Pseudomonadota</taxon>
        <taxon>Gammaproteobacteria</taxon>
        <taxon>Oceanospirillales</taxon>
        <taxon>Halomonadaceae</taxon>
        <taxon>Kushneria</taxon>
    </lineage>
</organism>
<reference evidence="15 16" key="1">
    <citation type="submission" date="2017-05" db="EMBL/GenBank/DDBJ databases">
        <authorList>
            <person name="Song R."/>
            <person name="Chenine A.L."/>
            <person name="Ruprecht R.M."/>
        </authorList>
    </citation>
    <scope>NUCLEOTIDE SEQUENCE [LARGE SCALE GENOMIC DNA]</scope>
    <source>
        <strain evidence="15">SW32</strain>
    </source>
</reference>
<feature type="transmembrane region" description="Helical" evidence="13">
    <location>
        <begin position="54"/>
        <end position="72"/>
    </location>
</feature>
<dbReference type="Gene3D" id="1.20.950.20">
    <property type="entry name" value="Transmembrane di-heme cytochromes, Chain C"/>
    <property type="match status" value="1"/>
</dbReference>
<gene>
    <name evidence="15" type="ORF">B9H00_06345</name>
</gene>
<keyword evidence="11 13" id="KW-0472">Membrane</keyword>
<proteinExistence type="inferred from homology"/>
<evidence type="ECO:0000256" key="13">
    <source>
        <dbReference type="SAM" id="Phobius"/>
    </source>
</evidence>
<dbReference type="AlphaFoldDB" id="A0A240USZ6"/>
<feature type="transmembrane region" description="Helical" evidence="13">
    <location>
        <begin position="92"/>
        <end position="109"/>
    </location>
</feature>
<evidence type="ECO:0000256" key="3">
    <source>
        <dbReference type="ARBA" id="ARBA00022448"/>
    </source>
</evidence>
<sequence>MQQNLPDRWHSASRVLHWSSAALIAGLFASGWWMTGLSYYDSWYHRAPWWHKSFGLTLTALLILRIAARLAFARPPALGHRHARRAAHVGHLLLYLLLCAVLVAGYLISTAEGRGVSVFGLFEFPALVAPFRDQATLAGTMHWYAAWSLIVAGIGHALLALKHHFIDRDATLTRMLGRRA</sequence>
<feature type="transmembrane region" description="Helical" evidence="13">
    <location>
        <begin position="141"/>
        <end position="161"/>
    </location>
</feature>
<dbReference type="KEGG" id="kma:B9H00_06345"/>
<dbReference type="Proteomes" id="UP000194457">
    <property type="component" value="Chromosome"/>
</dbReference>
<evidence type="ECO:0000313" key="16">
    <source>
        <dbReference type="Proteomes" id="UP000194457"/>
    </source>
</evidence>
<keyword evidence="10" id="KW-0408">Iron</keyword>
<evidence type="ECO:0000313" key="15">
    <source>
        <dbReference type="EMBL" id="ART64621.1"/>
    </source>
</evidence>
<keyword evidence="9 13" id="KW-1133">Transmembrane helix</keyword>
<feature type="domain" description="Cytochrome b561 bacterial/Ni-hydrogenase" evidence="14">
    <location>
        <begin position="8"/>
        <end position="177"/>
    </location>
</feature>
<keyword evidence="3" id="KW-0813">Transport</keyword>
<keyword evidence="6 13" id="KW-0812">Transmembrane</keyword>
<evidence type="ECO:0000256" key="12">
    <source>
        <dbReference type="ARBA" id="ARBA00037975"/>
    </source>
</evidence>
<evidence type="ECO:0000256" key="6">
    <source>
        <dbReference type="ARBA" id="ARBA00022692"/>
    </source>
</evidence>
<accession>A0A240USZ6</accession>
<dbReference type="InterPro" id="IPR011577">
    <property type="entry name" value="Cyt_b561_bac/Ni-Hgenase"/>
</dbReference>
<dbReference type="Pfam" id="PF01292">
    <property type="entry name" value="Ni_hydr_CYTB"/>
    <property type="match status" value="1"/>
</dbReference>
<feature type="transmembrane region" description="Helical" evidence="13">
    <location>
        <begin position="15"/>
        <end position="34"/>
    </location>
</feature>
<comment type="cofactor">
    <cofactor evidence="1">
        <name>heme b</name>
        <dbReference type="ChEBI" id="CHEBI:60344"/>
    </cofactor>
</comment>
<keyword evidence="8" id="KW-0249">Electron transport</keyword>
<keyword evidence="5" id="KW-0349">Heme</keyword>
<dbReference type="PANTHER" id="PTHR30529:SF1">
    <property type="entry name" value="CYTOCHROME B561 HOMOLOG 2"/>
    <property type="match status" value="1"/>
</dbReference>
<evidence type="ECO:0000256" key="2">
    <source>
        <dbReference type="ARBA" id="ARBA00004651"/>
    </source>
</evidence>
<evidence type="ECO:0000256" key="9">
    <source>
        <dbReference type="ARBA" id="ARBA00022989"/>
    </source>
</evidence>
<evidence type="ECO:0000256" key="5">
    <source>
        <dbReference type="ARBA" id="ARBA00022617"/>
    </source>
</evidence>
<evidence type="ECO:0000256" key="8">
    <source>
        <dbReference type="ARBA" id="ARBA00022982"/>
    </source>
</evidence>
<evidence type="ECO:0000256" key="1">
    <source>
        <dbReference type="ARBA" id="ARBA00001970"/>
    </source>
</evidence>
<dbReference type="GO" id="GO:0022904">
    <property type="term" value="P:respiratory electron transport chain"/>
    <property type="evidence" value="ECO:0007669"/>
    <property type="project" value="InterPro"/>
</dbReference>
<dbReference type="GO" id="GO:0009055">
    <property type="term" value="F:electron transfer activity"/>
    <property type="evidence" value="ECO:0007669"/>
    <property type="project" value="InterPro"/>
</dbReference>